<accession>A0A921MEJ9</accession>
<dbReference type="Pfam" id="PF19877">
    <property type="entry name" value="DUF6350"/>
    <property type="match status" value="1"/>
</dbReference>
<gene>
    <name evidence="2" type="ORF">K8V08_08700</name>
</gene>
<sequence length="405" mass="40840">MPSTPAFPRISSRHPVVIGALEALRVVLALGLTVLLVAVVAWFIAIAQLQPLRMVPVWAGTLLAASSGWELSGGWGLPPTLLSLGLFAVLVSGLRRTRRALAANEVLVRSGSLPATRYAATTGLVTCLVLVVAFLVLAGLLVGAGRFTGLGVVRFVLLLAAASLVAVLGPDRRRGAASRWAMALLDTVSDRAGAAWADAIEGAVLVLRRVGAAAVIVAAAGLLVALATGWSAMGEALSGYTDPTAAGLGLGAVQLLFVPTLLHLALSWMAGAGIQLSTVAVVSPFTDQAALVPAVPVLAAIPTGSPVWGWAFLLVLPLAAGVATAGRRQWVDVLDWRTVVLTAGGIVCVTAGLSLFATGAVGPAGLEAFGAPVLTTTGLVSAGAIVGVAGAWGLSLLANRAAADR</sequence>
<feature type="transmembrane region" description="Helical" evidence="1">
    <location>
        <begin position="245"/>
        <end position="266"/>
    </location>
</feature>
<dbReference type="InterPro" id="IPR045931">
    <property type="entry name" value="DUF6350"/>
</dbReference>
<reference evidence="2" key="2">
    <citation type="submission" date="2021-09" db="EMBL/GenBank/DDBJ databases">
        <authorList>
            <person name="Gilroy R."/>
        </authorList>
    </citation>
    <scope>NUCLEOTIDE SEQUENCE</scope>
    <source>
        <strain evidence="2">ChiGjej5B5-7349</strain>
    </source>
</reference>
<dbReference type="AlphaFoldDB" id="A0A921MEJ9"/>
<feature type="transmembrane region" description="Helical" evidence="1">
    <location>
        <begin position="75"/>
        <end position="94"/>
    </location>
</feature>
<evidence type="ECO:0000313" key="3">
    <source>
        <dbReference type="Proteomes" id="UP000784435"/>
    </source>
</evidence>
<keyword evidence="1" id="KW-1133">Transmembrane helix</keyword>
<feature type="transmembrane region" description="Helical" evidence="1">
    <location>
        <begin position="338"/>
        <end position="361"/>
    </location>
</feature>
<feature type="transmembrane region" description="Helical" evidence="1">
    <location>
        <begin position="147"/>
        <end position="169"/>
    </location>
</feature>
<feature type="transmembrane region" description="Helical" evidence="1">
    <location>
        <begin position="307"/>
        <end position="326"/>
    </location>
</feature>
<feature type="transmembrane region" description="Helical" evidence="1">
    <location>
        <begin position="23"/>
        <end position="45"/>
    </location>
</feature>
<evidence type="ECO:0000313" key="2">
    <source>
        <dbReference type="EMBL" id="HJG80476.1"/>
    </source>
</evidence>
<evidence type="ECO:0000256" key="1">
    <source>
        <dbReference type="SAM" id="Phobius"/>
    </source>
</evidence>
<name>A0A921MEJ9_9MICO</name>
<feature type="transmembrane region" description="Helical" evidence="1">
    <location>
        <begin position="373"/>
        <end position="398"/>
    </location>
</feature>
<keyword evidence="1" id="KW-0812">Transmembrane</keyword>
<dbReference type="Proteomes" id="UP000784435">
    <property type="component" value="Unassembled WGS sequence"/>
</dbReference>
<feature type="transmembrane region" description="Helical" evidence="1">
    <location>
        <begin position="115"/>
        <end position="141"/>
    </location>
</feature>
<organism evidence="2 3">
    <name type="scientific">Brevibacterium senegalense</name>
    <dbReference type="NCBI Taxonomy" id="1033736"/>
    <lineage>
        <taxon>Bacteria</taxon>
        <taxon>Bacillati</taxon>
        <taxon>Actinomycetota</taxon>
        <taxon>Actinomycetes</taxon>
        <taxon>Micrococcales</taxon>
        <taxon>Brevibacteriaceae</taxon>
        <taxon>Brevibacterium</taxon>
    </lineage>
</organism>
<keyword evidence="1" id="KW-0472">Membrane</keyword>
<dbReference type="EMBL" id="DYUK01000185">
    <property type="protein sequence ID" value="HJG80476.1"/>
    <property type="molecule type" value="Genomic_DNA"/>
</dbReference>
<feature type="transmembrane region" description="Helical" evidence="1">
    <location>
        <begin position="278"/>
        <end position="301"/>
    </location>
</feature>
<protein>
    <submittedName>
        <fullName evidence="2">DUF6350 family protein</fullName>
    </submittedName>
</protein>
<feature type="transmembrane region" description="Helical" evidence="1">
    <location>
        <begin position="210"/>
        <end position="233"/>
    </location>
</feature>
<reference evidence="2" key="1">
    <citation type="journal article" date="2021" name="PeerJ">
        <title>Extensive microbial diversity within the chicken gut microbiome revealed by metagenomics and culture.</title>
        <authorList>
            <person name="Gilroy R."/>
            <person name="Ravi A."/>
            <person name="Getino M."/>
            <person name="Pursley I."/>
            <person name="Horton D.L."/>
            <person name="Alikhan N.F."/>
            <person name="Baker D."/>
            <person name="Gharbi K."/>
            <person name="Hall N."/>
            <person name="Watson M."/>
            <person name="Adriaenssens E.M."/>
            <person name="Foster-Nyarko E."/>
            <person name="Jarju S."/>
            <person name="Secka A."/>
            <person name="Antonio M."/>
            <person name="Oren A."/>
            <person name="Chaudhuri R.R."/>
            <person name="La Ragione R."/>
            <person name="Hildebrand F."/>
            <person name="Pallen M.J."/>
        </authorList>
    </citation>
    <scope>NUCLEOTIDE SEQUENCE</scope>
    <source>
        <strain evidence="2">ChiGjej5B5-7349</strain>
    </source>
</reference>
<proteinExistence type="predicted"/>
<comment type="caution">
    <text evidence="2">The sequence shown here is derived from an EMBL/GenBank/DDBJ whole genome shotgun (WGS) entry which is preliminary data.</text>
</comment>